<evidence type="ECO:0000256" key="4">
    <source>
        <dbReference type="ARBA" id="ARBA00022989"/>
    </source>
</evidence>
<feature type="transmembrane region" description="Helical" evidence="6">
    <location>
        <begin position="70"/>
        <end position="95"/>
    </location>
</feature>
<dbReference type="EMBL" id="JAVRRL010000108">
    <property type="protein sequence ID" value="KAK5107734.1"/>
    <property type="molecule type" value="Genomic_DNA"/>
</dbReference>
<evidence type="ECO:0000313" key="8">
    <source>
        <dbReference type="Proteomes" id="UP001310890"/>
    </source>
</evidence>
<gene>
    <name evidence="7" type="ORF">LTR62_000710</name>
</gene>
<evidence type="ECO:0008006" key="9">
    <source>
        <dbReference type="Google" id="ProtNLM"/>
    </source>
</evidence>
<feature type="transmembrane region" description="Helical" evidence="6">
    <location>
        <begin position="270"/>
        <end position="292"/>
    </location>
</feature>
<evidence type="ECO:0000256" key="3">
    <source>
        <dbReference type="ARBA" id="ARBA00022692"/>
    </source>
</evidence>
<reference evidence="7" key="1">
    <citation type="submission" date="2023-08" db="EMBL/GenBank/DDBJ databases">
        <title>Black Yeasts Isolated from many extreme environments.</title>
        <authorList>
            <person name="Coleine C."/>
            <person name="Stajich J.E."/>
            <person name="Selbmann L."/>
        </authorList>
    </citation>
    <scope>NUCLEOTIDE SEQUENCE</scope>
    <source>
        <strain evidence="7">CCFEE 5401</strain>
    </source>
</reference>
<comment type="caution">
    <text evidence="7">The sequence shown here is derived from an EMBL/GenBank/DDBJ whole genome shotgun (WGS) entry which is preliminary data.</text>
</comment>
<accession>A0AAN7YC73</accession>
<evidence type="ECO:0000256" key="6">
    <source>
        <dbReference type="SAM" id="Phobius"/>
    </source>
</evidence>
<evidence type="ECO:0000313" key="7">
    <source>
        <dbReference type="EMBL" id="KAK5107734.1"/>
    </source>
</evidence>
<comment type="similarity">
    <text evidence="2">Belongs to the purine-cytosine permease (2.A.39) family.</text>
</comment>
<keyword evidence="3 6" id="KW-0812">Transmembrane</keyword>
<comment type="subcellular location">
    <subcellularLocation>
        <location evidence="1">Membrane</location>
        <topology evidence="1">Multi-pass membrane protein</topology>
    </subcellularLocation>
</comment>
<dbReference type="GO" id="GO:0015205">
    <property type="term" value="F:nucleobase transmembrane transporter activity"/>
    <property type="evidence" value="ECO:0007669"/>
    <property type="project" value="TreeGrafter"/>
</dbReference>
<evidence type="ECO:0000256" key="2">
    <source>
        <dbReference type="ARBA" id="ARBA00008974"/>
    </source>
</evidence>
<evidence type="ECO:0000256" key="5">
    <source>
        <dbReference type="ARBA" id="ARBA00023136"/>
    </source>
</evidence>
<name>A0AAN7YC73_9PEZI</name>
<feature type="transmembrane region" description="Helical" evidence="6">
    <location>
        <begin position="155"/>
        <end position="172"/>
    </location>
</feature>
<feature type="transmembrane region" description="Helical" evidence="6">
    <location>
        <begin position="115"/>
        <end position="134"/>
    </location>
</feature>
<feature type="transmembrane region" description="Helical" evidence="6">
    <location>
        <begin position="228"/>
        <end position="250"/>
    </location>
</feature>
<protein>
    <recommendedName>
        <fullName evidence="9">Uracil permease</fullName>
    </recommendedName>
</protein>
<dbReference type="GO" id="GO:0005886">
    <property type="term" value="C:plasma membrane"/>
    <property type="evidence" value="ECO:0007669"/>
    <property type="project" value="TreeGrafter"/>
</dbReference>
<sequence length="335" mass="36548">MFSLFTWALASNGGVTLVQPKLSISSSTRSFQILRAMSAVAGAWTGACIRQSDWTRFAKTRRAPAIHQVVSGPLTVTLCAILGAFATSAIYGMYGKLIWNPISVLQFVLEDKYDAASRAGCFFAGMGFFISQIATNLVQNSVSCGMDLAALAPRWIDVTRGSLIMCLVGYLINPWRFVNAPGTFITVLSSFGMFVAPLAGINAVDFWLIRRMHWRVPDFYRGDSSSIYWYTAGLNWRAFTAWTLAIWPSFPGFIAATGAIKVSLGWERCFSVTWLIGFCGAATVYYVICLLFPPPGAPYETVYMGGGAIEHLSGISVAGEDEKLPSANVKKSDHL</sequence>
<dbReference type="InterPro" id="IPR001248">
    <property type="entry name" value="Pur-cyt_permease"/>
</dbReference>
<proteinExistence type="inferred from homology"/>
<dbReference type="Proteomes" id="UP001310890">
    <property type="component" value="Unassembled WGS sequence"/>
</dbReference>
<organism evidence="7 8">
    <name type="scientific">Meristemomyces frigidus</name>
    <dbReference type="NCBI Taxonomy" id="1508187"/>
    <lineage>
        <taxon>Eukaryota</taxon>
        <taxon>Fungi</taxon>
        <taxon>Dikarya</taxon>
        <taxon>Ascomycota</taxon>
        <taxon>Pezizomycotina</taxon>
        <taxon>Dothideomycetes</taxon>
        <taxon>Dothideomycetidae</taxon>
        <taxon>Mycosphaerellales</taxon>
        <taxon>Teratosphaeriaceae</taxon>
        <taxon>Meristemomyces</taxon>
    </lineage>
</organism>
<dbReference type="PANTHER" id="PTHR30618">
    <property type="entry name" value="NCS1 FAMILY PURINE/PYRIMIDINE TRANSPORTER"/>
    <property type="match status" value="1"/>
</dbReference>
<dbReference type="PANTHER" id="PTHR30618:SF15">
    <property type="entry name" value="NICOTINAMIDE RIBOSIDE TRANSPORTER 1-RELATED"/>
    <property type="match status" value="1"/>
</dbReference>
<dbReference type="InterPro" id="IPR045225">
    <property type="entry name" value="Uracil/uridine/allantoin_perm"/>
</dbReference>
<evidence type="ECO:0000256" key="1">
    <source>
        <dbReference type="ARBA" id="ARBA00004141"/>
    </source>
</evidence>
<dbReference type="Gene3D" id="1.10.4160.10">
    <property type="entry name" value="Hydantoin permease"/>
    <property type="match status" value="1"/>
</dbReference>
<keyword evidence="4 6" id="KW-1133">Transmembrane helix</keyword>
<keyword evidence="5 6" id="KW-0472">Membrane</keyword>
<dbReference type="AlphaFoldDB" id="A0AAN7YC73"/>
<feature type="transmembrane region" description="Helical" evidence="6">
    <location>
        <begin position="184"/>
        <end position="208"/>
    </location>
</feature>
<dbReference type="Pfam" id="PF02133">
    <property type="entry name" value="Transp_cyt_pur"/>
    <property type="match status" value="1"/>
</dbReference>